<dbReference type="InterPro" id="IPR018114">
    <property type="entry name" value="TRYPSIN_HIS"/>
</dbReference>
<dbReference type="RefSeq" id="WP_107296561.1">
    <property type="nucleotide sequence ID" value="NZ_PYMB01000001.1"/>
</dbReference>
<dbReference type="InterPro" id="IPR043504">
    <property type="entry name" value="Peptidase_S1_PA_chymotrypsin"/>
</dbReference>
<dbReference type="PRINTS" id="PR00722">
    <property type="entry name" value="CHYMOTRYPSIN"/>
</dbReference>
<gene>
    <name evidence="6" type="ORF">C9J01_02730</name>
</gene>
<dbReference type="OrthoDB" id="9813836at2"/>
<name>A0A2T3NKD3_9GAMM</name>
<organism evidence="6 7">
    <name type="scientific">Photobacterium rosenbergii</name>
    <dbReference type="NCBI Taxonomy" id="294936"/>
    <lineage>
        <taxon>Bacteria</taxon>
        <taxon>Pseudomonadati</taxon>
        <taxon>Pseudomonadota</taxon>
        <taxon>Gammaproteobacteria</taxon>
        <taxon>Vibrionales</taxon>
        <taxon>Vibrionaceae</taxon>
        <taxon>Photobacterium</taxon>
    </lineage>
</organism>
<accession>A0A2T3NKD3</accession>
<dbReference type="PROSITE" id="PS50240">
    <property type="entry name" value="TRYPSIN_DOM"/>
    <property type="match status" value="1"/>
</dbReference>
<dbReference type="GO" id="GO:0004252">
    <property type="term" value="F:serine-type endopeptidase activity"/>
    <property type="evidence" value="ECO:0007669"/>
    <property type="project" value="InterPro"/>
</dbReference>
<dbReference type="GO" id="GO:0006508">
    <property type="term" value="P:proteolysis"/>
    <property type="evidence" value="ECO:0007669"/>
    <property type="project" value="UniProtKB-KW"/>
</dbReference>
<keyword evidence="2" id="KW-0645">Protease</keyword>
<sequence>MNKTLAPIALLLASTASFSSLADTAQVQTRVLNGQDATTLSENLIAPWQASMLAESDSSDYSAAMSACGAVIISEFWAVTAAHCVVKHDLTPVAFIGNTLIAGTNIIKNTTQDAKNIDPRFKFTIVEKIYHKGYVGAEEPIFKADNDIALLRVNRSFLENGLAKPIKIATPEEQTAINQEFQNTWNTGAYSKANLIASGWGSSEPEYKTPNNLRIVKLGGIPISQCNTGYQFDPQQSHFVCADSNSPAIKKDVCGGDSGGPLVWQNPNNLSDSDLGLRVIGVTSNGPTCKLKQEGLAGAQQNGLYTELSSYYKWIEANTDLNLSEVQTSTFTVDPFKVVKEDKPDSKGNEGTSTQSGSNKGGSGGGSLPLSGLVSLAALALLRRNYK</sequence>
<dbReference type="InterPro" id="IPR009003">
    <property type="entry name" value="Peptidase_S1_PA"/>
</dbReference>
<dbReference type="Gene3D" id="2.40.10.10">
    <property type="entry name" value="Trypsin-like serine proteases"/>
    <property type="match status" value="1"/>
</dbReference>
<proteinExistence type="predicted"/>
<dbReference type="InterPro" id="IPR001254">
    <property type="entry name" value="Trypsin_dom"/>
</dbReference>
<dbReference type="PROSITE" id="PS00135">
    <property type="entry name" value="TRYPSIN_SER"/>
    <property type="match status" value="1"/>
</dbReference>
<dbReference type="InterPro" id="IPR033116">
    <property type="entry name" value="TRYPSIN_SER"/>
</dbReference>
<dbReference type="CDD" id="cd00190">
    <property type="entry name" value="Tryp_SPc"/>
    <property type="match status" value="1"/>
</dbReference>
<dbReference type="InterPro" id="IPR001314">
    <property type="entry name" value="Peptidase_S1A"/>
</dbReference>
<feature type="signal peptide" evidence="4">
    <location>
        <begin position="1"/>
        <end position="22"/>
    </location>
</feature>
<dbReference type="PROSITE" id="PS00134">
    <property type="entry name" value="TRYPSIN_HIS"/>
    <property type="match status" value="1"/>
</dbReference>
<evidence type="ECO:0000313" key="6">
    <source>
        <dbReference type="EMBL" id="PSW15939.1"/>
    </source>
</evidence>
<evidence type="ECO:0000256" key="2">
    <source>
        <dbReference type="RuleBase" id="RU363034"/>
    </source>
</evidence>
<evidence type="ECO:0000256" key="1">
    <source>
        <dbReference type="ARBA" id="ARBA00023157"/>
    </source>
</evidence>
<dbReference type="AlphaFoldDB" id="A0A2T3NKD3"/>
<feature type="domain" description="Peptidase S1" evidence="5">
    <location>
        <begin position="31"/>
        <end position="320"/>
    </location>
</feature>
<evidence type="ECO:0000256" key="3">
    <source>
        <dbReference type="SAM" id="MobiDB-lite"/>
    </source>
</evidence>
<keyword evidence="2" id="KW-0720">Serine protease</keyword>
<dbReference type="Pfam" id="PF00089">
    <property type="entry name" value="Trypsin"/>
    <property type="match status" value="1"/>
</dbReference>
<dbReference type="SUPFAM" id="SSF50494">
    <property type="entry name" value="Trypsin-like serine proteases"/>
    <property type="match status" value="1"/>
</dbReference>
<dbReference type="Proteomes" id="UP000241346">
    <property type="component" value="Unassembled WGS sequence"/>
</dbReference>
<reference evidence="6 7" key="1">
    <citation type="submission" date="2018-03" db="EMBL/GenBank/DDBJ databases">
        <title>Whole genome sequencing of Histamine producing bacteria.</title>
        <authorList>
            <person name="Butler K."/>
        </authorList>
    </citation>
    <scope>NUCLEOTIDE SEQUENCE [LARGE SCALE GENOMIC DNA]</scope>
    <source>
        <strain evidence="6 7">DSM 19138</strain>
    </source>
</reference>
<feature type="chain" id="PRO_5015785462" evidence="4">
    <location>
        <begin position="23"/>
        <end position="387"/>
    </location>
</feature>
<protein>
    <submittedName>
        <fullName evidence="6">GlyGly-CTERM sorting domain-containing protein</fullName>
    </submittedName>
</protein>
<feature type="region of interest" description="Disordered" evidence="3">
    <location>
        <begin position="340"/>
        <end position="370"/>
    </location>
</feature>
<dbReference type="InterPro" id="IPR051487">
    <property type="entry name" value="Ser/Thr_Proteases_Immune/Dev"/>
</dbReference>
<keyword evidence="1" id="KW-1015">Disulfide bond</keyword>
<comment type="caution">
    <text evidence="6">The sequence shown here is derived from an EMBL/GenBank/DDBJ whole genome shotgun (WGS) entry which is preliminary data.</text>
</comment>
<keyword evidence="4" id="KW-0732">Signal</keyword>
<evidence type="ECO:0000259" key="5">
    <source>
        <dbReference type="PROSITE" id="PS50240"/>
    </source>
</evidence>
<dbReference type="PANTHER" id="PTHR24256">
    <property type="entry name" value="TRYPTASE-RELATED"/>
    <property type="match status" value="1"/>
</dbReference>
<dbReference type="EMBL" id="PYMB01000001">
    <property type="protein sequence ID" value="PSW15939.1"/>
    <property type="molecule type" value="Genomic_DNA"/>
</dbReference>
<dbReference type="SMART" id="SM00020">
    <property type="entry name" value="Tryp_SPc"/>
    <property type="match status" value="1"/>
</dbReference>
<keyword evidence="2" id="KW-0378">Hydrolase</keyword>
<evidence type="ECO:0000256" key="4">
    <source>
        <dbReference type="SAM" id="SignalP"/>
    </source>
</evidence>
<evidence type="ECO:0000313" key="7">
    <source>
        <dbReference type="Proteomes" id="UP000241346"/>
    </source>
</evidence>